<proteinExistence type="predicted"/>
<dbReference type="EnsemblPlants" id="AVESA.00010b.r2.5AG0814410.1">
    <property type="protein sequence ID" value="AVESA.00010b.r2.5AG0814410.1.CDS"/>
    <property type="gene ID" value="AVESA.00010b.r2.5AG0814410"/>
</dbReference>
<protein>
    <submittedName>
        <fullName evidence="1">Uncharacterized protein</fullName>
    </submittedName>
</protein>
<evidence type="ECO:0000313" key="1">
    <source>
        <dbReference type="EnsemblPlants" id="AVESA.00010b.r2.5AG0814410.1.CDS"/>
    </source>
</evidence>
<reference evidence="1" key="1">
    <citation type="submission" date="2021-05" db="EMBL/GenBank/DDBJ databases">
        <authorList>
            <person name="Scholz U."/>
            <person name="Mascher M."/>
            <person name="Fiebig A."/>
        </authorList>
    </citation>
    <scope>NUCLEOTIDE SEQUENCE [LARGE SCALE GENOMIC DNA]</scope>
</reference>
<organism evidence="1 2">
    <name type="scientific">Avena sativa</name>
    <name type="common">Oat</name>
    <dbReference type="NCBI Taxonomy" id="4498"/>
    <lineage>
        <taxon>Eukaryota</taxon>
        <taxon>Viridiplantae</taxon>
        <taxon>Streptophyta</taxon>
        <taxon>Embryophyta</taxon>
        <taxon>Tracheophyta</taxon>
        <taxon>Spermatophyta</taxon>
        <taxon>Magnoliopsida</taxon>
        <taxon>Liliopsida</taxon>
        <taxon>Poales</taxon>
        <taxon>Poaceae</taxon>
        <taxon>BOP clade</taxon>
        <taxon>Pooideae</taxon>
        <taxon>Poodae</taxon>
        <taxon>Poeae</taxon>
        <taxon>Poeae Chloroplast Group 1 (Aveneae type)</taxon>
        <taxon>Aveninae</taxon>
        <taxon>Avena</taxon>
    </lineage>
</organism>
<accession>A0ACD5XMP5</accession>
<reference evidence="1" key="2">
    <citation type="submission" date="2025-09" db="UniProtKB">
        <authorList>
            <consortium name="EnsemblPlants"/>
        </authorList>
    </citation>
    <scope>IDENTIFICATION</scope>
</reference>
<dbReference type="Proteomes" id="UP001732700">
    <property type="component" value="Chromosome 5A"/>
</dbReference>
<sequence>MQSGSASSAPPEDTPLAAAAVAQAEVVEEADGEQAMEDALKMEEAEPEKPVKRGRGRPRRRPAAEGSGVVMVKRDLLASCMTCPICNRLLREATTISECLHTFCRKCIHKKLNDEELDYCPVCRIDLGCAPLEKLRADNNKQDVRSKIFPSRKIKIGDAKVESPISLPKRKERSISSLVVDTPRITTGLTGRRTRAVTRKAAAALRGLGPILGPVEKDNGSANKHADNISLLDSLSKVPQTRRKASSNAETSSRHSNKDKAGDDKDLDKAELWKPLNCLVDAASKTKSFRSSPHTPAVKADPPNGSPSSEHASREKSGEILRKSKLQDDKKDVPLSVMLKRKGPGRGKSAASVAAASQKAENSRLNPIWFSLIASFEQKGAPPLPQIPAHYLRIKDGSIPASSIQRYIMQKLGLQSESEVEMSCCGQSVNPVQPLRNLMDRWLRVGPARPLQTTVGSSGGDYVMVVSYGRPKS</sequence>
<name>A0ACD5XMP5_AVESA</name>
<keyword evidence="2" id="KW-1185">Reference proteome</keyword>
<evidence type="ECO:0000313" key="2">
    <source>
        <dbReference type="Proteomes" id="UP001732700"/>
    </source>
</evidence>